<keyword evidence="3" id="KW-0229">DNA integration</keyword>
<evidence type="ECO:0000256" key="5">
    <source>
        <dbReference type="ARBA" id="ARBA00023172"/>
    </source>
</evidence>
<sequence>MQKKFLTDLLADLEHELLRLRYTEGSMKFYRRRWKQLLTFAQEKGELYYSEELGIEFIESFFQISRKDFEKTLSQKDTQELRIVRMLGDFQLHNTVLRRYYKHRELLTDSYFMQISENFKKYCNNKDYSKVTIEHYIKQSERFIDYLISQGIKKCSDITIEMVHAYIRTLVGYTYKTVEQCICAIRSFFLRFLNEEGILVDNLASKTPMIQARKQTRIPSVWTSNEIKRLLEAIDRGNPKGKRDYAIILLACVMGLRVSDIKKLTFSCFRWEENRLVFVQSKTRETVILPLPNEVGWAVIDYLKYGRPNIDTDVVFVRHIAPFLPFSDADHLHQLIRDYMRIAHLPTLKKRRGMHSLRHTAASRMLEHDTPLAVISDILGHSDTDSTAVYLKVDIKRLCQCSLDEPSEKKEADSDE</sequence>
<dbReference type="InterPro" id="IPR044068">
    <property type="entry name" value="CB"/>
</dbReference>
<feature type="domain" description="Tyr recombinase" evidence="7">
    <location>
        <begin position="217"/>
        <end position="403"/>
    </location>
</feature>
<comment type="caution">
    <text evidence="9">The sequence shown here is derived from an EMBL/GenBank/DDBJ whole genome shotgun (WGS) entry which is preliminary data.</text>
</comment>
<dbReference type="Pfam" id="PF13495">
    <property type="entry name" value="Phage_int_SAM_4"/>
    <property type="match status" value="1"/>
</dbReference>
<evidence type="ECO:0000256" key="3">
    <source>
        <dbReference type="ARBA" id="ARBA00022908"/>
    </source>
</evidence>
<evidence type="ECO:0000256" key="4">
    <source>
        <dbReference type="ARBA" id="ARBA00023125"/>
    </source>
</evidence>
<evidence type="ECO:0000256" key="6">
    <source>
        <dbReference type="PROSITE-ProRule" id="PRU01248"/>
    </source>
</evidence>
<organism evidence="9 10">
    <name type="scientific">Clostridium chromiireducens</name>
    <dbReference type="NCBI Taxonomy" id="225345"/>
    <lineage>
        <taxon>Bacteria</taxon>
        <taxon>Bacillati</taxon>
        <taxon>Bacillota</taxon>
        <taxon>Clostridia</taxon>
        <taxon>Eubacteriales</taxon>
        <taxon>Clostridiaceae</taxon>
        <taxon>Clostridium</taxon>
    </lineage>
</organism>
<dbReference type="RefSeq" id="WP_160358522.1">
    <property type="nucleotide sequence ID" value="NZ_WSRQ01000008.1"/>
</dbReference>
<dbReference type="PANTHER" id="PTHR30349:SF81">
    <property type="entry name" value="TYROSINE RECOMBINASE XERC"/>
    <property type="match status" value="1"/>
</dbReference>
<dbReference type="GO" id="GO:0015074">
    <property type="term" value="P:DNA integration"/>
    <property type="evidence" value="ECO:0007669"/>
    <property type="project" value="UniProtKB-KW"/>
</dbReference>
<dbReference type="InterPro" id="IPR011010">
    <property type="entry name" value="DNA_brk_join_enz"/>
</dbReference>
<dbReference type="InterPro" id="IPR002104">
    <property type="entry name" value="Integrase_catalytic"/>
</dbReference>
<evidence type="ECO:0000259" key="7">
    <source>
        <dbReference type="PROSITE" id="PS51898"/>
    </source>
</evidence>
<proteinExistence type="inferred from homology"/>
<keyword evidence="4 6" id="KW-0238">DNA-binding</keyword>
<dbReference type="InterPro" id="IPR010998">
    <property type="entry name" value="Integrase_recombinase_N"/>
</dbReference>
<evidence type="ECO:0000313" key="9">
    <source>
        <dbReference type="EMBL" id="MVX63377.1"/>
    </source>
</evidence>
<feature type="domain" description="Core-binding (CB)" evidence="8">
    <location>
        <begin position="110"/>
        <end position="193"/>
    </location>
</feature>
<dbReference type="Proteomes" id="UP000656077">
    <property type="component" value="Unassembled WGS sequence"/>
</dbReference>
<dbReference type="GO" id="GO:0003677">
    <property type="term" value="F:DNA binding"/>
    <property type="evidence" value="ECO:0007669"/>
    <property type="project" value="UniProtKB-UniRule"/>
</dbReference>
<keyword evidence="5" id="KW-0233">DNA recombination</keyword>
<dbReference type="AlphaFoldDB" id="A0A964RKS3"/>
<dbReference type="Gene3D" id="1.10.150.130">
    <property type="match status" value="1"/>
</dbReference>
<dbReference type="PROSITE" id="PS51900">
    <property type="entry name" value="CB"/>
    <property type="match status" value="1"/>
</dbReference>
<dbReference type="EMBL" id="WSRQ01000008">
    <property type="protein sequence ID" value="MVX63377.1"/>
    <property type="molecule type" value="Genomic_DNA"/>
</dbReference>
<evidence type="ECO:0000259" key="8">
    <source>
        <dbReference type="PROSITE" id="PS51900"/>
    </source>
</evidence>
<dbReference type="CDD" id="cd01188">
    <property type="entry name" value="INT_RitA_C_like"/>
    <property type="match status" value="1"/>
</dbReference>
<reference evidence="9" key="1">
    <citation type="submission" date="2019-12" db="EMBL/GenBank/DDBJ databases">
        <title>Microbes associate with the intestines of laboratory mice.</title>
        <authorList>
            <person name="Navarre W."/>
            <person name="Wong E."/>
        </authorList>
    </citation>
    <scope>NUCLEOTIDE SEQUENCE</scope>
    <source>
        <strain evidence="9">NM79_F5</strain>
    </source>
</reference>
<name>A0A964RKS3_9CLOT</name>
<dbReference type="Gene3D" id="1.10.443.10">
    <property type="entry name" value="Intergrase catalytic core"/>
    <property type="match status" value="1"/>
</dbReference>
<accession>A0A964RKS3</accession>
<dbReference type="InterPro" id="IPR004107">
    <property type="entry name" value="Integrase_SAM-like_N"/>
</dbReference>
<dbReference type="PROSITE" id="PS51898">
    <property type="entry name" value="TYR_RECOMBINASE"/>
    <property type="match status" value="1"/>
</dbReference>
<evidence type="ECO:0000256" key="2">
    <source>
        <dbReference type="ARBA" id="ARBA00008857"/>
    </source>
</evidence>
<dbReference type="Pfam" id="PF00589">
    <property type="entry name" value="Phage_integrase"/>
    <property type="match status" value="1"/>
</dbReference>
<dbReference type="GO" id="GO:0006310">
    <property type="term" value="P:DNA recombination"/>
    <property type="evidence" value="ECO:0007669"/>
    <property type="project" value="UniProtKB-KW"/>
</dbReference>
<dbReference type="InterPro" id="IPR050090">
    <property type="entry name" value="Tyrosine_recombinase_XerCD"/>
</dbReference>
<comment type="similarity">
    <text evidence="2">Belongs to the 'phage' integrase family.</text>
</comment>
<evidence type="ECO:0000256" key="1">
    <source>
        <dbReference type="ARBA" id="ARBA00003283"/>
    </source>
</evidence>
<gene>
    <name evidence="9" type="ORF">GKZ28_06660</name>
</gene>
<dbReference type="InterPro" id="IPR013762">
    <property type="entry name" value="Integrase-like_cat_sf"/>
</dbReference>
<dbReference type="PANTHER" id="PTHR30349">
    <property type="entry name" value="PHAGE INTEGRASE-RELATED"/>
    <property type="match status" value="1"/>
</dbReference>
<comment type="function">
    <text evidence="1">Site-specific tyrosine recombinase, which acts by catalyzing the cutting and rejoining of the recombining DNA molecules.</text>
</comment>
<dbReference type="SUPFAM" id="SSF56349">
    <property type="entry name" value="DNA breaking-rejoining enzymes"/>
    <property type="match status" value="1"/>
</dbReference>
<evidence type="ECO:0000313" key="10">
    <source>
        <dbReference type="Proteomes" id="UP000656077"/>
    </source>
</evidence>
<protein>
    <submittedName>
        <fullName evidence="9">Tyrosine-type recombinase/integrase</fullName>
    </submittedName>
</protein>